<organism evidence="4 5">
    <name type="scientific">Halocaridina rubra</name>
    <name type="common">Hawaiian red shrimp</name>
    <dbReference type="NCBI Taxonomy" id="373956"/>
    <lineage>
        <taxon>Eukaryota</taxon>
        <taxon>Metazoa</taxon>
        <taxon>Ecdysozoa</taxon>
        <taxon>Arthropoda</taxon>
        <taxon>Crustacea</taxon>
        <taxon>Multicrustacea</taxon>
        <taxon>Malacostraca</taxon>
        <taxon>Eumalacostraca</taxon>
        <taxon>Eucarida</taxon>
        <taxon>Decapoda</taxon>
        <taxon>Pleocyemata</taxon>
        <taxon>Caridea</taxon>
        <taxon>Atyoidea</taxon>
        <taxon>Atyidae</taxon>
        <taxon>Halocaridina</taxon>
    </lineage>
</organism>
<evidence type="ECO:0000313" key="4">
    <source>
        <dbReference type="EMBL" id="KAK7073721.1"/>
    </source>
</evidence>
<feature type="compositionally biased region" description="Polar residues" evidence="3">
    <location>
        <begin position="113"/>
        <end position="126"/>
    </location>
</feature>
<proteinExistence type="predicted"/>
<evidence type="ECO:0000256" key="3">
    <source>
        <dbReference type="SAM" id="MobiDB-lite"/>
    </source>
</evidence>
<dbReference type="Proteomes" id="UP001381693">
    <property type="component" value="Unassembled WGS sequence"/>
</dbReference>
<feature type="region of interest" description="Disordered" evidence="3">
    <location>
        <begin position="64"/>
        <end position="157"/>
    </location>
</feature>
<comment type="caution">
    <text evidence="4">The sequence shown here is derived from an EMBL/GenBank/DDBJ whole genome shotgun (WGS) entry which is preliminary data.</text>
</comment>
<evidence type="ECO:0000256" key="1">
    <source>
        <dbReference type="ARBA" id="ARBA00022574"/>
    </source>
</evidence>
<gene>
    <name evidence="4" type="primary">WIPI2_2</name>
    <name evidence="4" type="ORF">SK128_027215</name>
</gene>
<dbReference type="AlphaFoldDB" id="A0AAN8X063"/>
<keyword evidence="5" id="KW-1185">Reference proteome</keyword>
<keyword evidence="2" id="KW-0677">Repeat</keyword>
<sequence length="157" mass="16159">MLSQGRAFATITLPFQGVRNVCAIATIQKQPRVVVASTDGYLYIYNLNTAEGGDCTLLKQHRLDGSGESCTPSSEGSTGSGPYPGGAKKTEPVNSTGSSYAGVVRGPSAGVMTGSTSADALPSCSQDSDKLSEMAAACESPPKSVLKFDDDSEFPPV</sequence>
<dbReference type="Pfam" id="PF21032">
    <property type="entry name" value="PROPPIN"/>
    <property type="match status" value="1"/>
</dbReference>
<evidence type="ECO:0000256" key="2">
    <source>
        <dbReference type="ARBA" id="ARBA00022737"/>
    </source>
</evidence>
<feature type="compositionally biased region" description="Low complexity" evidence="3">
    <location>
        <begin position="66"/>
        <end position="77"/>
    </location>
</feature>
<accession>A0AAN8X063</accession>
<dbReference type="InterPro" id="IPR048720">
    <property type="entry name" value="PROPPIN"/>
</dbReference>
<name>A0AAN8X063_HALRR</name>
<reference evidence="4 5" key="1">
    <citation type="submission" date="2023-11" db="EMBL/GenBank/DDBJ databases">
        <title>Halocaridina rubra genome assembly.</title>
        <authorList>
            <person name="Smith C."/>
        </authorList>
    </citation>
    <scope>NUCLEOTIDE SEQUENCE [LARGE SCALE GENOMIC DNA]</scope>
    <source>
        <strain evidence="4">EP-1</strain>
        <tissue evidence="4">Whole</tissue>
    </source>
</reference>
<keyword evidence="1" id="KW-0853">WD repeat</keyword>
<evidence type="ECO:0000313" key="5">
    <source>
        <dbReference type="Proteomes" id="UP001381693"/>
    </source>
</evidence>
<dbReference type="EMBL" id="JAXCGZ010012200">
    <property type="protein sequence ID" value="KAK7073721.1"/>
    <property type="molecule type" value="Genomic_DNA"/>
</dbReference>
<protein>
    <submittedName>
        <fullName evidence="4">WD repeat domain phosphoinositide-interacting protein 2</fullName>
    </submittedName>
</protein>